<dbReference type="Gene3D" id="1.25.60.10">
    <property type="entry name" value="MgtE N-terminal domain-like"/>
    <property type="match status" value="1"/>
</dbReference>
<dbReference type="AlphaFoldDB" id="A0A6J6ZKR5"/>
<dbReference type="PROSITE" id="PS51371">
    <property type="entry name" value="CBS"/>
    <property type="match status" value="1"/>
</dbReference>
<organism evidence="2">
    <name type="scientific">freshwater metagenome</name>
    <dbReference type="NCBI Taxonomy" id="449393"/>
    <lineage>
        <taxon>unclassified sequences</taxon>
        <taxon>metagenomes</taxon>
        <taxon>ecological metagenomes</taxon>
    </lineage>
</organism>
<dbReference type="SUPFAM" id="SSF158791">
    <property type="entry name" value="MgtE N-terminal domain-like"/>
    <property type="match status" value="1"/>
</dbReference>
<evidence type="ECO:0000313" key="3">
    <source>
        <dbReference type="EMBL" id="CAB4866660.1"/>
    </source>
</evidence>
<dbReference type="GO" id="GO:0016020">
    <property type="term" value="C:membrane"/>
    <property type="evidence" value="ECO:0007669"/>
    <property type="project" value="InterPro"/>
</dbReference>
<gene>
    <name evidence="2" type="ORF">UFOPK3164_00493</name>
    <name evidence="3" type="ORF">UFOPK3427_00532</name>
    <name evidence="4" type="ORF">UFOPK4112_01623</name>
</gene>
<dbReference type="SMART" id="SM00924">
    <property type="entry name" value="MgtE_N"/>
    <property type="match status" value="1"/>
</dbReference>
<dbReference type="Gene3D" id="3.10.580.10">
    <property type="entry name" value="CBS-domain"/>
    <property type="match status" value="1"/>
</dbReference>
<sequence length="420" mass="46370">MNADIVNLSDVVRRSLLDEGGDRIGRIEDVVVRLGDYPHPPVVGLVVRVGGRDLFMRAEKVSSLSNRPIRFSGKRIDLRKFERREGEILLAKDLMARHLINFVGGRLIRANDILLAPIDGVYEVVAVDPGRRPLLRRLFRGRIGEGISNSGVVDFASIEPFVAHVPSAKLRIPYRKLAKLHPAQIADLVEAASHDEGEEIIEAVGQDRELEADVFEELDMEHQLEFIDSRTDIQAARLLERMAPDDAADLITEVDQSRRLNLLDLLPEPQQQKVRNLLSYNPETAGGIMSPDFVAVPNSASVADGLSAVKNSSAPVETLNVVFVVDPRGALEGSASIASLVRSAPEIAIRSVAQSESAHVHPHWDLNQVARQMSDFNLTVVPVVDEEHGRLLGVVTIDDLIELLLPQGWRREFGKATVEE</sequence>
<dbReference type="GO" id="GO:0015095">
    <property type="term" value="F:magnesium ion transmembrane transporter activity"/>
    <property type="evidence" value="ECO:0007669"/>
    <property type="project" value="InterPro"/>
</dbReference>
<dbReference type="EMBL" id="CAFBPM010000022">
    <property type="protein sequence ID" value="CAB5030812.1"/>
    <property type="molecule type" value="Genomic_DNA"/>
</dbReference>
<dbReference type="InterPro" id="IPR006669">
    <property type="entry name" value="MgtE_transporter"/>
</dbReference>
<dbReference type="PANTHER" id="PTHR43773:SF1">
    <property type="entry name" value="MAGNESIUM TRANSPORTER MGTE"/>
    <property type="match status" value="1"/>
</dbReference>
<accession>A0A6J6ZKR5</accession>
<name>A0A6J6ZKR5_9ZZZZ</name>
<dbReference type="Pfam" id="PF03448">
    <property type="entry name" value="MgtE_N"/>
    <property type="match status" value="1"/>
</dbReference>
<evidence type="ECO:0000313" key="4">
    <source>
        <dbReference type="EMBL" id="CAB5030812.1"/>
    </source>
</evidence>
<dbReference type="InterPro" id="IPR046342">
    <property type="entry name" value="CBS_dom_sf"/>
</dbReference>
<dbReference type="CDD" id="cd04606">
    <property type="entry name" value="CBS_pair_Mg_transporter"/>
    <property type="match status" value="1"/>
</dbReference>
<dbReference type="EMBL" id="CAFABE010000014">
    <property type="protein sequence ID" value="CAB4822152.1"/>
    <property type="molecule type" value="Genomic_DNA"/>
</dbReference>
<dbReference type="InterPro" id="IPR038076">
    <property type="entry name" value="MgtE_N_sf"/>
</dbReference>
<evidence type="ECO:0000313" key="2">
    <source>
        <dbReference type="EMBL" id="CAB4822152.1"/>
    </source>
</evidence>
<dbReference type="SUPFAM" id="SSF54631">
    <property type="entry name" value="CBS-domain pair"/>
    <property type="match status" value="1"/>
</dbReference>
<reference evidence="2" key="1">
    <citation type="submission" date="2020-05" db="EMBL/GenBank/DDBJ databases">
        <authorList>
            <person name="Chiriac C."/>
            <person name="Salcher M."/>
            <person name="Ghai R."/>
            <person name="Kavagutti S V."/>
        </authorList>
    </citation>
    <scope>NUCLEOTIDE SEQUENCE</scope>
</reference>
<dbReference type="EMBL" id="CAFBLT010000001">
    <property type="protein sequence ID" value="CAB4866660.1"/>
    <property type="molecule type" value="Genomic_DNA"/>
</dbReference>
<evidence type="ECO:0000259" key="1">
    <source>
        <dbReference type="PROSITE" id="PS51371"/>
    </source>
</evidence>
<dbReference type="Pfam" id="PF00571">
    <property type="entry name" value="CBS"/>
    <property type="match status" value="1"/>
</dbReference>
<dbReference type="SMART" id="SM00116">
    <property type="entry name" value="CBS"/>
    <property type="match status" value="1"/>
</dbReference>
<dbReference type="PANTHER" id="PTHR43773">
    <property type="entry name" value="MAGNESIUM TRANSPORTER MGTE"/>
    <property type="match status" value="1"/>
</dbReference>
<proteinExistence type="predicted"/>
<dbReference type="InterPro" id="IPR000644">
    <property type="entry name" value="CBS_dom"/>
</dbReference>
<feature type="domain" description="CBS" evidence="1">
    <location>
        <begin position="353"/>
        <end position="412"/>
    </location>
</feature>
<protein>
    <submittedName>
        <fullName evidence="2">Unannotated protein</fullName>
    </submittedName>
</protein>
<dbReference type="InterPro" id="IPR006668">
    <property type="entry name" value="Mg_transptr_MgtE_intracell_dom"/>
</dbReference>